<gene>
    <name evidence="7" type="primary">rpsR</name>
    <name evidence="9" type="ordered locus">Halha_2607</name>
</gene>
<dbReference type="InterPro" id="IPR036870">
    <property type="entry name" value="Ribosomal_bS18_sf"/>
</dbReference>
<comment type="function">
    <text evidence="7">Binds as a heterodimer with protein bS6 to the central domain of the 16S rRNA, where it helps stabilize the platform of the 30S subunit.</text>
</comment>
<dbReference type="OrthoDB" id="9812008at2"/>
<evidence type="ECO:0000313" key="10">
    <source>
        <dbReference type="Proteomes" id="UP000010880"/>
    </source>
</evidence>
<dbReference type="GO" id="GO:0006412">
    <property type="term" value="P:translation"/>
    <property type="evidence" value="ECO:0007669"/>
    <property type="project" value="UniProtKB-UniRule"/>
</dbReference>
<dbReference type="Proteomes" id="UP000010880">
    <property type="component" value="Chromosome"/>
</dbReference>
<keyword evidence="2 7" id="KW-0699">rRNA-binding</keyword>
<reference evidence="10" key="1">
    <citation type="submission" date="2012-02" db="EMBL/GenBank/DDBJ databases">
        <title>The complete genome of Halobacteroides halobius DSM 5150.</title>
        <authorList>
            <person name="Lucas S."/>
            <person name="Copeland A."/>
            <person name="Lapidus A."/>
            <person name="Glavina del Rio T."/>
            <person name="Dalin E."/>
            <person name="Tice H."/>
            <person name="Bruce D."/>
            <person name="Goodwin L."/>
            <person name="Pitluck S."/>
            <person name="Peters L."/>
            <person name="Mikhailova N."/>
            <person name="Gu W."/>
            <person name="Kyrpides N."/>
            <person name="Mavromatis K."/>
            <person name="Ivanova N."/>
            <person name="Brettin T."/>
            <person name="Detter J.C."/>
            <person name="Han C."/>
            <person name="Larimer F."/>
            <person name="Land M."/>
            <person name="Hauser L."/>
            <person name="Markowitz V."/>
            <person name="Cheng J.-F."/>
            <person name="Hugenholtz P."/>
            <person name="Woyke T."/>
            <person name="Wu D."/>
            <person name="Tindall B."/>
            <person name="Pomrenke H."/>
            <person name="Brambilla E."/>
            <person name="Klenk H.-P."/>
            <person name="Eisen J.A."/>
        </authorList>
    </citation>
    <scope>NUCLEOTIDE SEQUENCE [LARGE SCALE GENOMIC DNA]</scope>
    <source>
        <strain evidence="10">ATCC 35273 / DSM 5150 / MD-1</strain>
    </source>
</reference>
<dbReference type="PATRIC" id="fig|748449.3.peg.2528"/>
<evidence type="ECO:0000256" key="2">
    <source>
        <dbReference type="ARBA" id="ARBA00022730"/>
    </source>
</evidence>
<evidence type="ECO:0000256" key="8">
    <source>
        <dbReference type="RuleBase" id="RU003910"/>
    </source>
</evidence>
<dbReference type="HAMAP" id="MF_00270">
    <property type="entry name" value="Ribosomal_bS18"/>
    <property type="match status" value="1"/>
</dbReference>
<dbReference type="GO" id="GO:0003735">
    <property type="term" value="F:structural constituent of ribosome"/>
    <property type="evidence" value="ECO:0007669"/>
    <property type="project" value="InterPro"/>
</dbReference>
<protein>
    <recommendedName>
        <fullName evidence="6 7">Small ribosomal subunit protein bS18</fullName>
    </recommendedName>
</protein>
<dbReference type="PRINTS" id="PR00974">
    <property type="entry name" value="RIBOSOMALS18"/>
</dbReference>
<comment type="subunit">
    <text evidence="7">Part of the 30S ribosomal subunit. Forms a tight heterodimer with protein bS6.</text>
</comment>
<dbReference type="NCBIfam" id="TIGR00165">
    <property type="entry name" value="S18"/>
    <property type="match status" value="1"/>
</dbReference>
<dbReference type="PANTHER" id="PTHR13479:SF40">
    <property type="entry name" value="SMALL RIBOSOMAL SUBUNIT PROTEIN BS18M"/>
    <property type="match status" value="1"/>
</dbReference>
<keyword evidence="5 7" id="KW-0687">Ribonucleoprotein</keyword>
<comment type="similarity">
    <text evidence="1 7 8">Belongs to the bacterial ribosomal protein bS18 family.</text>
</comment>
<dbReference type="InterPro" id="IPR018275">
    <property type="entry name" value="Ribosomal_bS18_CS"/>
</dbReference>
<proteinExistence type="inferred from homology"/>
<dbReference type="Pfam" id="PF01084">
    <property type="entry name" value="Ribosomal_S18"/>
    <property type="match status" value="1"/>
</dbReference>
<dbReference type="GO" id="GO:0070181">
    <property type="term" value="F:small ribosomal subunit rRNA binding"/>
    <property type="evidence" value="ECO:0007669"/>
    <property type="project" value="TreeGrafter"/>
</dbReference>
<keyword evidence="3 7" id="KW-0694">RNA-binding</keyword>
<dbReference type="PROSITE" id="PS00057">
    <property type="entry name" value="RIBOSOMAL_S18"/>
    <property type="match status" value="1"/>
</dbReference>
<evidence type="ECO:0000256" key="4">
    <source>
        <dbReference type="ARBA" id="ARBA00022980"/>
    </source>
</evidence>
<dbReference type="RefSeq" id="WP_015328191.1">
    <property type="nucleotide sequence ID" value="NC_019978.1"/>
</dbReference>
<evidence type="ECO:0000256" key="6">
    <source>
        <dbReference type="ARBA" id="ARBA00035141"/>
    </source>
</evidence>
<dbReference type="eggNOG" id="COG0238">
    <property type="taxonomic scope" value="Bacteria"/>
</dbReference>
<keyword evidence="10" id="KW-1185">Reference proteome</keyword>
<dbReference type="AlphaFoldDB" id="L0KD59"/>
<dbReference type="Gene3D" id="4.10.640.10">
    <property type="entry name" value="Ribosomal protein S18"/>
    <property type="match status" value="1"/>
</dbReference>
<evidence type="ECO:0000256" key="5">
    <source>
        <dbReference type="ARBA" id="ARBA00023274"/>
    </source>
</evidence>
<evidence type="ECO:0000256" key="3">
    <source>
        <dbReference type="ARBA" id="ARBA00022884"/>
    </source>
</evidence>
<evidence type="ECO:0000256" key="7">
    <source>
        <dbReference type="HAMAP-Rule" id="MF_00270"/>
    </source>
</evidence>
<dbReference type="EMBL" id="CP003359">
    <property type="protein sequence ID" value="AGB42480.1"/>
    <property type="molecule type" value="Genomic_DNA"/>
</dbReference>
<dbReference type="InterPro" id="IPR001648">
    <property type="entry name" value="Ribosomal_bS18"/>
</dbReference>
<accession>L0KD59</accession>
<dbReference type="STRING" id="748449.Halha_2607"/>
<name>L0KD59_HALHC</name>
<evidence type="ECO:0000313" key="9">
    <source>
        <dbReference type="EMBL" id="AGB42480.1"/>
    </source>
</evidence>
<sequence>MGRRKSCEFCAKGLDGVDYKDLKTLKKYITDRGKVLPRRITGNCAKHQRDITKAIKRARNMALLPFKID</sequence>
<dbReference type="KEGG" id="hhl:Halha_2607"/>
<dbReference type="PANTHER" id="PTHR13479">
    <property type="entry name" value="30S RIBOSOMAL PROTEIN S18"/>
    <property type="match status" value="1"/>
</dbReference>
<dbReference type="GO" id="GO:0022627">
    <property type="term" value="C:cytosolic small ribosomal subunit"/>
    <property type="evidence" value="ECO:0007669"/>
    <property type="project" value="TreeGrafter"/>
</dbReference>
<dbReference type="HOGENOM" id="CLU_148710_2_2_9"/>
<organism evidence="9 10">
    <name type="scientific">Halobacteroides halobius (strain ATCC 35273 / DSM 5150 / MD-1)</name>
    <dbReference type="NCBI Taxonomy" id="748449"/>
    <lineage>
        <taxon>Bacteria</taxon>
        <taxon>Bacillati</taxon>
        <taxon>Bacillota</taxon>
        <taxon>Clostridia</taxon>
        <taxon>Halanaerobiales</taxon>
        <taxon>Halobacteroidaceae</taxon>
        <taxon>Halobacteroides</taxon>
    </lineage>
</organism>
<dbReference type="FunFam" id="4.10.640.10:FF:000004">
    <property type="entry name" value="30S ribosomal protein S18"/>
    <property type="match status" value="1"/>
</dbReference>
<keyword evidence="4 7" id="KW-0689">Ribosomal protein</keyword>
<evidence type="ECO:0000256" key="1">
    <source>
        <dbReference type="ARBA" id="ARBA00005589"/>
    </source>
</evidence>
<dbReference type="SUPFAM" id="SSF46911">
    <property type="entry name" value="Ribosomal protein S18"/>
    <property type="match status" value="1"/>
</dbReference>